<feature type="compositionally biased region" description="Basic and acidic residues" evidence="9">
    <location>
        <begin position="31"/>
        <end position="45"/>
    </location>
</feature>
<feature type="compositionally biased region" description="Basic and acidic residues" evidence="9">
    <location>
        <begin position="73"/>
        <end position="82"/>
    </location>
</feature>
<feature type="region of interest" description="Disordered" evidence="9">
    <location>
        <begin position="21"/>
        <end position="200"/>
    </location>
</feature>
<feature type="compositionally biased region" description="Polar residues" evidence="9">
    <location>
        <begin position="176"/>
        <end position="200"/>
    </location>
</feature>
<dbReference type="InterPro" id="IPR017907">
    <property type="entry name" value="Znf_RING_CS"/>
</dbReference>
<dbReference type="PROSITE" id="PS00518">
    <property type="entry name" value="ZF_RING_1"/>
    <property type="match status" value="1"/>
</dbReference>
<feature type="compositionally biased region" description="Basic and acidic residues" evidence="9">
    <location>
        <begin position="94"/>
        <end position="116"/>
    </location>
</feature>
<dbReference type="EMBL" id="JAKLMC020000013">
    <property type="protein sequence ID" value="KAK5952974.1"/>
    <property type="molecule type" value="Genomic_DNA"/>
</dbReference>
<comment type="catalytic activity">
    <reaction evidence="1">
        <text>[E2 ubiquitin-conjugating enzyme]-S-ubiquitinyl-L-cysteine + [acceptor protein]-L-lysine = [E2 ubiquitin-conjugating enzyme]-L-cysteine + [acceptor protein]-N(6)-ubiquitinyl-L-lysine.</text>
        <dbReference type="EC" id="2.3.2.31"/>
    </reaction>
</comment>
<evidence type="ECO:0000313" key="12">
    <source>
        <dbReference type="Proteomes" id="UP001316803"/>
    </source>
</evidence>
<feature type="compositionally biased region" description="Basic and acidic residues" evidence="9">
    <location>
        <begin position="132"/>
        <end position="142"/>
    </location>
</feature>
<dbReference type="InterPro" id="IPR044066">
    <property type="entry name" value="TRIAD_supradom"/>
</dbReference>
<dbReference type="Proteomes" id="UP001316803">
    <property type="component" value="Unassembled WGS sequence"/>
</dbReference>
<evidence type="ECO:0000256" key="3">
    <source>
        <dbReference type="ARBA" id="ARBA00022679"/>
    </source>
</evidence>
<accession>A0AAN8EDD7</accession>
<feature type="compositionally biased region" description="Polar residues" evidence="9">
    <location>
        <begin position="60"/>
        <end position="72"/>
    </location>
</feature>
<evidence type="ECO:0000256" key="4">
    <source>
        <dbReference type="ARBA" id="ARBA00022723"/>
    </source>
</evidence>
<evidence type="ECO:0000256" key="5">
    <source>
        <dbReference type="ARBA" id="ARBA00022737"/>
    </source>
</evidence>
<proteinExistence type="predicted"/>
<dbReference type="Pfam" id="PF01485">
    <property type="entry name" value="IBR"/>
    <property type="match status" value="1"/>
</dbReference>
<organism evidence="11 12">
    <name type="scientific">Knufia fluminis</name>
    <dbReference type="NCBI Taxonomy" id="191047"/>
    <lineage>
        <taxon>Eukaryota</taxon>
        <taxon>Fungi</taxon>
        <taxon>Dikarya</taxon>
        <taxon>Ascomycota</taxon>
        <taxon>Pezizomycotina</taxon>
        <taxon>Eurotiomycetes</taxon>
        <taxon>Chaetothyriomycetidae</taxon>
        <taxon>Chaetothyriales</taxon>
        <taxon>Trichomeriaceae</taxon>
        <taxon>Knufia</taxon>
    </lineage>
</organism>
<name>A0AAN8EDD7_9EURO</name>
<dbReference type="SUPFAM" id="SSF57850">
    <property type="entry name" value="RING/U-box"/>
    <property type="match status" value="2"/>
</dbReference>
<dbReference type="PANTHER" id="PTHR11685">
    <property type="entry name" value="RBR FAMILY RING FINGER AND IBR DOMAIN-CONTAINING"/>
    <property type="match status" value="1"/>
</dbReference>
<evidence type="ECO:0000259" key="10">
    <source>
        <dbReference type="PROSITE" id="PS51873"/>
    </source>
</evidence>
<evidence type="ECO:0000256" key="1">
    <source>
        <dbReference type="ARBA" id="ARBA00001798"/>
    </source>
</evidence>
<evidence type="ECO:0000256" key="9">
    <source>
        <dbReference type="SAM" id="MobiDB-lite"/>
    </source>
</evidence>
<evidence type="ECO:0000256" key="8">
    <source>
        <dbReference type="ARBA" id="ARBA00022833"/>
    </source>
</evidence>
<dbReference type="GO" id="GO:0008270">
    <property type="term" value="F:zinc ion binding"/>
    <property type="evidence" value="ECO:0007669"/>
    <property type="project" value="UniProtKB-KW"/>
</dbReference>
<keyword evidence="6" id="KW-0863">Zinc-finger</keyword>
<dbReference type="EC" id="2.3.2.31" evidence="2"/>
<keyword evidence="8" id="KW-0862">Zinc</keyword>
<feature type="compositionally biased region" description="Polar residues" evidence="9">
    <location>
        <begin position="147"/>
        <end position="169"/>
    </location>
</feature>
<dbReference type="InterPro" id="IPR002867">
    <property type="entry name" value="IBR_dom"/>
</dbReference>
<dbReference type="CDD" id="cd22584">
    <property type="entry name" value="Rcat_RBR_unk"/>
    <property type="match status" value="1"/>
</dbReference>
<keyword evidence="7" id="KW-0833">Ubl conjugation pathway</keyword>
<gene>
    <name evidence="11" type="ORF">OHC33_006095</name>
</gene>
<dbReference type="CDD" id="cd20335">
    <property type="entry name" value="BRcat_RBR"/>
    <property type="match status" value="1"/>
</dbReference>
<dbReference type="PROSITE" id="PS51873">
    <property type="entry name" value="TRIAD"/>
    <property type="match status" value="1"/>
</dbReference>
<dbReference type="AlphaFoldDB" id="A0AAN8EDD7"/>
<keyword evidence="12" id="KW-1185">Reference proteome</keyword>
<keyword evidence="5" id="KW-0677">Repeat</keyword>
<feature type="domain" description="RING-type" evidence="10">
    <location>
        <begin position="217"/>
        <end position="417"/>
    </location>
</feature>
<protein>
    <recommendedName>
        <fullName evidence="2">RBR-type E3 ubiquitin transferase</fullName>
        <ecNumber evidence="2">2.3.2.31</ecNumber>
    </recommendedName>
</protein>
<dbReference type="GO" id="GO:0061630">
    <property type="term" value="F:ubiquitin protein ligase activity"/>
    <property type="evidence" value="ECO:0007669"/>
    <property type="project" value="UniProtKB-EC"/>
</dbReference>
<evidence type="ECO:0000256" key="2">
    <source>
        <dbReference type="ARBA" id="ARBA00012251"/>
    </source>
</evidence>
<evidence type="ECO:0000256" key="6">
    <source>
        <dbReference type="ARBA" id="ARBA00022771"/>
    </source>
</evidence>
<keyword evidence="3" id="KW-0808">Transferase</keyword>
<reference evidence="11 12" key="1">
    <citation type="submission" date="2022-12" db="EMBL/GenBank/DDBJ databases">
        <title>Genomic features and morphological characterization of a novel Knufia sp. strain isolated from spacecraft assembly facility.</title>
        <authorList>
            <person name="Teixeira M."/>
            <person name="Chander A.M."/>
            <person name="Stajich J.E."/>
            <person name="Venkateswaran K."/>
        </authorList>
    </citation>
    <scope>NUCLEOTIDE SEQUENCE [LARGE SCALE GENOMIC DNA]</scope>
    <source>
        <strain evidence="11 12">FJI-L2-BK-P2</strain>
    </source>
</reference>
<dbReference type="InterPro" id="IPR031127">
    <property type="entry name" value="E3_UB_ligase_RBR"/>
</dbReference>
<dbReference type="InterPro" id="IPR013083">
    <property type="entry name" value="Znf_RING/FYVE/PHD"/>
</dbReference>
<keyword evidence="4" id="KW-0479">Metal-binding</keyword>
<sequence>MAQPATDAFDKPVDRAALREARLQSMATPTTERKKMKIEYLDTRRVRTQPTVKSKARKTSVLSTRPKSTTNATKKESKDDRYQSVYNTKNPSMVDRRDFQKEVDKRARDSAKEGKEKRKRKTSTSKSTSTAEKPRIERRKTEPAQLAKQTSASAPSRPTVRKSTTSTKISEIKATEPSTKTSARPESTMSTTKPPAPKRTSSVFTSLFAKPPPPPERHISCLTCGDDDIPISKSAKLPCTHRMCHSCLKRIFKMSIKDPAHMPPRCCTEKHISLRHVENLFDDDFKKNWNRKFKEWTCKNRIYCPKRNCGEWIQPKHMSTQNGRKIGTCPKCKFTICAICNQRAHRSRECPLDPEVKKLAEIAEQKGWRKCYNCRAMVELKEGCNHMTCRCLAEFCMCCGVKWKGCDCPWFNYDQTVNVVELGGDPVAYQAELDRRGEQMRRDEEMARQMAGMNVGGRGVDGGRIRGGGGDAAEFEVGNMAGHHLNANFVQQAREALAANYRDAEVAARGLLGGWLGGREGALPAGIPGGLNEQMEQLQQQQPDPLQARLGRRRTYRLRHGGVNNT</sequence>
<dbReference type="Gene3D" id="3.30.40.10">
    <property type="entry name" value="Zinc/RING finger domain, C3HC4 (zinc finger)"/>
    <property type="match status" value="1"/>
</dbReference>
<evidence type="ECO:0000313" key="11">
    <source>
        <dbReference type="EMBL" id="KAK5952974.1"/>
    </source>
</evidence>
<dbReference type="GO" id="GO:0016567">
    <property type="term" value="P:protein ubiquitination"/>
    <property type="evidence" value="ECO:0007669"/>
    <property type="project" value="InterPro"/>
</dbReference>
<comment type="caution">
    <text evidence="11">The sequence shown here is derived from an EMBL/GenBank/DDBJ whole genome shotgun (WGS) entry which is preliminary data.</text>
</comment>
<evidence type="ECO:0000256" key="7">
    <source>
        <dbReference type="ARBA" id="ARBA00022786"/>
    </source>
</evidence>
<dbReference type="Gene3D" id="1.20.120.1750">
    <property type="match status" value="1"/>
</dbReference>